<reference evidence="2" key="1">
    <citation type="submission" date="2015-10" db="EMBL/GenBank/DDBJ databases">
        <title>Niche specialization of a soil ammonia-oxidizing archaeon, Candidatus Nitrosocosmicus oleophilus.</title>
        <authorList>
            <person name="Jung M.-Y."/>
            <person name="Rhee S.-K."/>
        </authorList>
    </citation>
    <scope>NUCLEOTIDE SEQUENCE [LARGE SCALE GENOMIC DNA]</scope>
    <source>
        <strain evidence="2">MY3</strain>
    </source>
</reference>
<gene>
    <name evidence="1" type="ORF">NMY3_02023</name>
</gene>
<evidence type="ECO:0000313" key="1">
    <source>
        <dbReference type="EMBL" id="ALI36225.1"/>
    </source>
</evidence>
<dbReference type="KEGG" id="taa:NMY3_02023"/>
<protein>
    <submittedName>
        <fullName evidence="1">Uncharacterized protein</fullName>
    </submittedName>
</protein>
<accession>A0A654LYC3</accession>
<evidence type="ECO:0000313" key="2">
    <source>
        <dbReference type="Proteomes" id="UP000058925"/>
    </source>
</evidence>
<dbReference type="AlphaFoldDB" id="A0A654LYC3"/>
<proteinExistence type="predicted"/>
<name>A0A654LYC3_9ARCH</name>
<dbReference type="EMBL" id="CP012850">
    <property type="protein sequence ID" value="ALI36225.1"/>
    <property type="molecule type" value="Genomic_DNA"/>
</dbReference>
<sequence>MKAKSDIALASVLICLAFSAPVVFALPPDPNFGSKNECSINDAP</sequence>
<organism evidence="1 2">
    <name type="scientific">Candidatus Nitrosocosmicus oleophilus</name>
    <dbReference type="NCBI Taxonomy" id="1353260"/>
    <lineage>
        <taxon>Archaea</taxon>
        <taxon>Nitrososphaerota</taxon>
        <taxon>Nitrososphaeria</taxon>
        <taxon>Nitrososphaerales</taxon>
        <taxon>Nitrososphaeraceae</taxon>
        <taxon>Candidatus Nitrosocosmicus</taxon>
    </lineage>
</organism>
<dbReference type="Proteomes" id="UP000058925">
    <property type="component" value="Chromosome"/>
</dbReference>
<keyword evidence="2" id="KW-1185">Reference proteome</keyword>